<keyword evidence="9 17" id="KW-0671">Queuosine biosynthesis</keyword>
<feature type="binding site" evidence="17">
    <location>
        <position position="30"/>
    </location>
    <ligand>
        <name>[4Fe-4S] cluster</name>
        <dbReference type="ChEBI" id="CHEBI:49883"/>
    </ligand>
</feature>
<protein>
    <recommendedName>
        <fullName evidence="5 17">Epoxyqueuosine reductase QueH</fullName>
        <ecNumber evidence="4 17">1.17.99.6</ecNumber>
    </recommendedName>
    <alternativeName>
        <fullName evidence="15 17">Queuosine biosynthesis protein QueH</fullName>
    </alternativeName>
</protein>
<evidence type="ECO:0000256" key="8">
    <source>
        <dbReference type="ARBA" id="ARBA00022723"/>
    </source>
</evidence>
<keyword evidence="8 17" id="KW-0479">Metal-binding</keyword>
<evidence type="ECO:0000256" key="16">
    <source>
        <dbReference type="ARBA" id="ARBA00047415"/>
    </source>
</evidence>
<evidence type="ECO:0000256" key="17">
    <source>
        <dbReference type="HAMAP-Rule" id="MF_02089"/>
    </source>
</evidence>
<feature type="binding site" evidence="17">
    <location>
        <position position="118"/>
    </location>
    <ligand>
        <name>[4Fe-4S] cluster</name>
        <dbReference type="ChEBI" id="CHEBI:49883"/>
    </ligand>
</feature>
<gene>
    <name evidence="17" type="primary">queH</name>
    <name evidence="18" type="ORF">OCV77_10780</name>
</gene>
<evidence type="ECO:0000256" key="1">
    <source>
        <dbReference type="ARBA" id="ARBA00002268"/>
    </source>
</evidence>
<comment type="pathway">
    <text evidence="2 17">tRNA modification; tRNA-queuosine biosynthesis.</text>
</comment>
<reference evidence="18 19" key="1">
    <citation type="journal article" date="2021" name="ISME Commun">
        <title>Automated analysis of genomic sequences facilitates high-throughput and comprehensive description of bacteria.</title>
        <authorList>
            <person name="Hitch T.C.A."/>
        </authorList>
    </citation>
    <scope>NUCLEOTIDE SEQUENCE [LARGE SCALE GENOMIC DNA]</scope>
    <source>
        <strain evidence="18 19">Sanger_18</strain>
    </source>
</reference>
<comment type="catalytic activity">
    <reaction evidence="16 17">
        <text>epoxyqueuosine(34) in tRNA + AH2 = queuosine(34) in tRNA + A + H2O</text>
        <dbReference type="Rhea" id="RHEA:32159"/>
        <dbReference type="Rhea" id="RHEA-COMP:18571"/>
        <dbReference type="Rhea" id="RHEA-COMP:18582"/>
        <dbReference type="ChEBI" id="CHEBI:13193"/>
        <dbReference type="ChEBI" id="CHEBI:15377"/>
        <dbReference type="ChEBI" id="CHEBI:17499"/>
        <dbReference type="ChEBI" id="CHEBI:194431"/>
        <dbReference type="ChEBI" id="CHEBI:194443"/>
        <dbReference type="EC" id="1.17.99.6"/>
    </reaction>
</comment>
<comment type="function">
    <text evidence="1 17">Catalyzes the conversion of epoxyqueuosine (oQ) to queuosine (Q), which is a hypermodified base found in the wobble positions of tRNA(Asp), tRNA(Asn), tRNA(His) and tRNA(Tyr).</text>
</comment>
<keyword evidence="6 17" id="KW-0004">4Fe-4S</keyword>
<proteinExistence type="inferred from homology"/>
<dbReference type="EC" id="1.17.99.6" evidence="4 17"/>
<evidence type="ECO:0000256" key="13">
    <source>
        <dbReference type="ARBA" id="ARBA00023157"/>
    </source>
</evidence>
<dbReference type="HAMAP" id="MF_02089">
    <property type="entry name" value="QueH"/>
    <property type="match status" value="1"/>
</dbReference>
<evidence type="ECO:0000256" key="9">
    <source>
        <dbReference type="ARBA" id="ARBA00022785"/>
    </source>
</evidence>
<evidence type="ECO:0000256" key="6">
    <source>
        <dbReference type="ARBA" id="ARBA00022485"/>
    </source>
</evidence>
<evidence type="ECO:0000256" key="15">
    <source>
        <dbReference type="ARBA" id="ARBA00031446"/>
    </source>
</evidence>
<comment type="similarity">
    <text evidence="3 17">Belongs to the QueH family.</text>
</comment>
<keyword evidence="19" id="KW-1185">Reference proteome</keyword>
<dbReference type="Pfam" id="PF02677">
    <property type="entry name" value="QueH"/>
    <property type="match status" value="1"/>
</dbReference>
<evidence type="ECO:0000256" key="3">
    <source>
        <dbReference type="ARBA" id="ARBA00008207"/>
    </source>
</evidence>
<dbReference type="PANTHER" id="PTHR36701:SF1">
    <property type="entry name" value="EPOXYQUEUOSINE REDUCTASE QUEH"/>
    <property type="match status" value="1"/>
</dbReference>
<keyword evidence="10 17" id="KW-0560">Oxidoreductase</keyword>
<organism evidence="18 19">
    <name type="scientific">Suilimivivens aceti</name>
    <dbReference type="NCBI Taxonomy" id="2981774"/>
    <lineage>
        <taxon>Bacteria</taxon>
        <taxon>Bacillati</taxon>
        <taxon>Bacillota</taxon>
        <taxon>Clostridia</taxon>
        <taxon>Lachnospirales</taxon>
        <taxon>Lachnospiraceae</taxon>
        <taxon>Suilimivivens</taxon>
    </lineage>
</organism>
<keyword evidence="7 17" id="KW-0819">tRNA processing</keyword>
<evidence type="ECO:0000313" key="19">
    <source>
        <dbReference type="Proteomes" id="UP001652432"/>
    </source>
</evidence>
<name>A0ABT2T408_9FIRM</name>
<evidence type="ECO:0000256" key="10">
    <source>
        <dbReference type="ARBA" id="ARBA00023002"/>
    </source>
</evidence>
<dbReference type="PANTHER" id="PTHR36701">
    <property type="entry name" value="EPOXYQUEUOSINE REDUCTASE QUEH"/>
    <property type="match status" value="1"/>
</dbReference>
<accession>A0ABT2T408</accession>
<evidence type="ECO:0000313" key="18">
    <source>
        <dbReference type="EMBL" id="MCU6744974.1"/>
    </source>
</evidence>
<evidence type="ECO:0000256" key="12">
    <source>
        <dbReference type="ARBA" id="ARBA00023014"/>
    </source>
</evidence>
<comment type="caution">
    <text evidence="18">The sequence shown here is derived from an EMBL/GenBank/DDBJ whole genome shotgun (WGS) entry which is preliminary data.</text>
</comment>
<dbReference type="RefSeq" id="WP_262575086.1">
    <property type="nucleotide sequence ID" value="NZ_JAOQKJ010000008.1"/>
</dbReference>
<feature type="binding site" evidence="17">
    <location>
        <position position="29"/>
    </location>
    <ligand>
        <name>[4Fe-4S] cluster</name>
        <dbReference type="ChEBI" id="CHEBI:49883"/>
    </ligand>
</feature>
<keyword evidence="11 17" id="KW-0408">Iron</keyword>
<keyword evidence="14 17" id="KW-0676">Redox-active center</keyword>
<keyword evidence="13 17" id="KW-1015">Disulfide bond</keyword>
<evidence type="ECO:0000256" key="14">
    <source>
        <dbReference type="ARBA" id="ARBA00023284"/>
    </source>
</evidence>
<evidence type="ECO:0000256" key="5">
    <source>
        <dbReference type="ARBA" id="ARBA00016895"/>
    </source>
</evidence>
<dbReference type="EMBL" id="JAOQKJ010000008">
    <property type="protein sequence ID" value="MCU6744974.1"/>
    <property type="molecule type" value="Genomic_DNA"/>
</dbReference>
<feature type="binding site" evidence="17">
    <location>
        <position position="121"/>
    </location>
    <ligand>
        <name>[4Fe-4S] cluster</name>
        <dbReference type="ChEBI" id="CHEBI:49883"/>
    </ligand>
</feature>
<feature type="disulfide bond" description="Redox-active" evidence="17">
    <location>
        <begin position="200"/>
        <end position="202"/>
    </location>
</feature>
<evidence type="ECO:0000256" key="4">
    <source>
        <dbReference type="ARBA" id="ARBA00012622"/>
    </source>
</evidence>
<sequence length="219" mass="25923">MQKKNYQKMLDEILADKENYGKKLLLHSCCAPCSSYVLEYLRGFFRITVFYYNPNITEEPEYHKRVEEQKRLIREWNRREDVGKEAFSIEIIEGDYERELYFERIKGLEACREGGERCFACFLLRLEKTAALGKEEGADYFTTTLTISPLKNAQKINEIGEQLAKEYGISFLPSDFKKKNGYKRSVELSEEYGLYRQDYCGCIFSRMEREEKKRSCEKA</sequence>
<evidence type="ECO:0000256" key="11">
    <source>
        <dbReference type="ARBA" id="ARBA00023004"/>
    </source>
</evidence>
<keyword evidence="12 17" id="KW-0411">Iron-sulfur</keyword>
<evidence type="ECO:0000256" key="2">
    <source>
        <dbReference type="ARBA" id="ARBA00004691"/>
    </source>
</evidence>
<dbReference type="Proteomes" id="UP001652432">
    <property type="component" value="Unassembled WGS sequence"/>
</dbReference>
<dbReference type="InterPro" id="IPR003828">
    <property type="entry name" value="QueH"/>
</dbReference>
<evidence type="ECO:0000256" key="7">
    <source>
        <dbReference type="ARBA" id="ARBA00022694"/>
    </source>
</evidence>